<reference evidence="14 15" key="1">
    <citation type="submission" date="2020-04" db="EMBL/GenBank/DDBJ databases">
        <title>Donghicola sp., a member of the Rhodobacteraceae family isolated from mangrove forest in Thailand.</title>
        <authorList>
            <person name="Charoenyingcharoen P."/>
            <person name="Yukphan P."/>
        </authorList>
    </citation>
    <scope>NUCLEOTIDE SEQUENCE [LARGE SCALE GENOMIC DNA]</scope>
    <source>
        <strain evidence="14 15">C2-DW-16</strain>
    </source>
</reference>
<keyword evidence="3" id="KW-0820">tRNA-binding</keyword>
<keyword evidence="6 12" id="KW-0819">tRNA processing</keyword>
<proteinExistence type="inferred from homology"/>
<accession>A0ABX2PEG4</accession>
<dbReference type="CDD" id="cd02801">
    <property type="entry name" value="DUS_like_FMN"/>
    <property type="match status" value="1"/>
</dbReference>
<dbReference type="EMBL" id="JABCJD010000004">
    <property type="protein sequence ID" value="NVO27849.1"/>
    <property type="molecule type" value="Genomic_DNA"/>
</dbReference>
<keyword evidence="8" id="KW-0694">RNA-binding</keyword>
<evidence type="ECO:0000313" key="14">
    <source>
        <dbReference type="EMBL" id="NVO27849.1"/>
    </source>
</evidence>
<dbReference type="InterPro" id="IPR001269">
    <property type="entry name" value="DUS_fam"/>
</dbReference>
<dbReference type="InterPro" id="IPR024036">
    <property type="entry name" value="tRNA-dHydroUridine_Synthase_C"/>
</dbReference>
<evidence type="ECO:0000256" key="6">
    <source>
        <dbReference type="ARBA" id="ARBA00022694"/>
    </source>
</evidence>
<comment type="similarity">
    <text evidence="12">Belongs to the dus family.</text>
</comment>
<dbReference type="InterPro" id="IPR018517">
    <property type="entry name" value="tRNA_hU_synthase_CS"/>
</dbReference>
<protein>
    <recommendedName>
        <fullName evidence="12">tRNA-dihydrouridine synthase</fullName>
        <ecNumber evidence="12">1.3.1.-</ecNumber>
    </recommendedName>
</protein>
<evidence type="ECO:0000256" key="2">
    <source>
        <dbReference type="ARBA" id="ARBA00002790"/>
    </source>
</evidence>
<organism evidence="14 15">
    <name type="scientific">Donghicola mangrovi</name>
    <dbReference type="NCBI Taxonomy" id="2729614"/>
    <lineage>
        <taxon>Bacteria</taxon>
        <taxon>Pseudomonadati</taxon>
        <taxon>Pseudomonadota</taxon>
        <taxon>Alphaproteobacteria</taxon>
        <taxon>Rhodobacterales</taxon>
        <taxon>Roseobacteraceae</taxon>
        <taxon>Donghicola</taxon>
    </lineage>
</organism>
<dbReference type="InterPro" id="IPR035587">
    <property type="entry name" value="DUS-like_FMN-bd"/>
</dbReference>
<keyword evidence="15" id="KW-1185">Reference proteome</keyword>
<evidence type="ECO:0000256" key="7">
    <source>
        <dbReference type="ARBA" id="ARBA00022857"/>
    </source>
</evidence>
<evidence type="ECO:0000256" key="4">
    <source>
        <dbReference type="ARBA" id="ARBA00022630"/>
    </source>
</evidence>
<evidence type="ECO:0000256" key="12">
    <source>
        <dbReference type="PIRNR" id="PIRNR006621"/>
    </source>
</evidence>
<evidence type="ECO:0000313" key="15">
    <source>
        <dbReference type="Proteomes" id="UP000523601"/>
    </source>
</evidence>
<comment type="catalytic activity">
    <reaction evidence="10">
        <text>a 5,6-dihydrouridine in tRNA + NADP(+) = a uridine in tRNA + NADPH + H(+)</text>
        <dbReference type="Rhea" id="RHEA:23624"/>
        <dbReference type="Rhea" id="RHEA-COMP:13339"/>
        <dbReference type="Rhea" id="RHEA-COMP:13887"/>
        <dbReference type="ChEBI" id="CHEBI:15378"/>
        <dbReference type="ChEBI" id="CHEBI:57783"/>
        <dbReference type="ChEBI" id="CHEBI:58349"/>
        <dbReference type="ChEBI" id="CHEBI:65315"/>
        <dbReference type="ChEBI" id="CHEBI:74443"/>
    </reaction>
</comment>
<dbReference type="Gene3D" id="3.20.20.70">
    <property type="entry name" value="Aldolase class I"/>
    <property type="match status" value="1"/>
</dbReference>
<comment type="caution">
    <text evidence="14">The sequence shown here is derived from an EMBL/GenBank/DDBJ whole genome shotgun (WGS) entry which is preliminary data.</text>
</comment>
<keyword evidence="5 12" id="KW-0288">FMN</keyword>
<comment type="cofactor">
    <cofactor evidence="1 12">
        <name>FMN</name>
        <dbReference type="ChEBI" id="CHEBI:58210"/>
    </cofactor>
</comment>
<dbReference type="InterPro" id="IPR004652">
    <property type="entry name" value="DusB-like"/>
</dbReference>
<sequence>MYPRSIVPALNRPNKQRWQSTLLLCLKTVQSPRGGLKIHREKLNQLAALDNTITKCTRINHLSIHVADISIDPPVLLAPLAGITDLPFRNLVSRFGAGLVVSEMVASQEMIQAKPGVRAKAELGLGVDRTSVQIAGKDAYWMAEAAKRVAGDGARVIDINMGCPAKKVTNGYSGSALMRDLDHALTLIEAVVGAVDVPVTLKCRLGWNDDCLNAPELAQRAEGAGVRMMTIHGRTRCQFYKGAADWAAIALVKQAVSIPVVANGDIVDADTARRALELSGADGVMIGRGAQGRPWVLAEVAHALFGTPAPVIPTGAALVEMVSSHYDEMLSFYGADLGLKVARKHLGWYMDNANTNAAARRQILTAKEPSAVFEHLEAALLDPMGDAA</sequence>
<evidence type="ECO:0000256" key="10">
    <source>
        <dbReference type="ARBA" id="ARBA00048205"/>
    </source>
</evidence>
<feature type="domain" description="DUS-like FMN-binding" evidence="13">
    <location>
        <begin position="76"/>
        <end position="377"/>
    </location>
</feature>
<keyword evidence="7" id="KW-0521">NADP</keyword>
<dbReference type="PIRSF" id="PIRSF006621">
    <property type="entry name" value="Dus"/>
    <property type="match status" value="1"/>
</dbReference>
<evidence type="ECO:0000256" key="1">
    <source>
        <dbReference type="ARBA" id="ARBA00001917"/>
    </source>
</evidence>
<evidence type="ECO:0000256" key="3">
    <source>
        <dbReference type="ARBA" id="ARBA00022555"/>
    </source>
</evidence>
<comment type="function">
    <text evidence="2 12">Catalyzes the synthesis of 5,6-dihydrouridine (D), a modified base found in the D-loop of most tRNAs, via the reduction of the C5-C6 double bond in target uridines.</text>
</comment>
<gene>
    <name evidence="14" type="primary">dusB</name>
    <name evidence="14" type="ORF">HJ526_10495</name>
</gene>
<dbReference type="PANTHER" id="PTHR45846:SF1">
    <property type="entry name" value="TRNA-DIHYDROURIDINE(47) SYNTHASE [NAD(P)(+)]-LIKE"/>
    <property type="match status" value="1"/>
</dbReference>
<dbReference type="SUPFAM" id="SSF51395">
    <property type="entry name" value="FMN-linked oxidoreductases"/>
    <property type="match status" value="1"/>
</dbReference>
<comment type="catalytic activity">
    <reaction evidence="11">
        <text>a 5,6-dihydrouridine in tRNA + NAD(+) = a uridine in tRNA + NADH + H(+)</text>
        <dbReference type="Rhea" id="RHEA:54452"/>
        <dbReference type="Rhea" id="RHEA-COMP:13339"/>
        <dbReference type="Rhea" id="RHEA-COMP:13887"/>
        <dbReference type="ChEBI" id="CHEBI:15378"/>
        <dbReference type="ChEBI" id="CHEBI:57540"/>
        <dbReference type="ChEBI" id="CHEBI:57945"/>
        <dbReference type="ChEBI" id="CHEBI:65315"/>
        <dbReference type="ChEBI" id="CHEBI:74443"/>
    </reaction>
</comment>
<evidence type="ECO:0000256" key="9">
    <source>
        <dbReference type="ARBA" id="ARBA00023002"/>
    </source>
</evidence>
<keyword evidence="4 12" id="KW-0285">Flavoprotein</keyword>
<dbReference type="NCBIfam" id="TIGR00737">
    <property type="entry name" value="nifR3_yhdG"/>
    <property type="match status" value="1"/>
</dbReference>
<evidence type="ECO:0000259" key="13">
    <source>
        <dbReference type="Pfam" id="PF01207"/>
    </source>
</evidence>
<dbReference type="Pfam" id="PF01207">
    <property type="entry name" value="Dus"/>
    <property type="match status" value="1"/>
</dbReference>
<dbReference type="PANTHER" id="PTHR45846">
    <property type="entry name" value="TRNA-DIHYDROURIDINE(47) SYNTHASE [NAD(P)(+)]-LIKE"/>
    <property type="match status" value="1"/>
</dbReference>
<dbReference type="InterPro" id="IPR013785">
    <property type="entry name" value="Aldolase_TIM"/>
</dbReference>
<dbReference type="EC" id="1.3.1.-" evidence="12"/>
<evidence type="ECO:0000256" key="5">
    <source>
        <dbReference type="ARBA" id="ARBA00022643"/>
    </source>
</evidence>
<keyword evidence="9 12" id="KW-0560">Oxidoreductase</keyword>
<dbReference type="PROSITE" id="PS01136">
    <property type="entry name" value="UPF0034"/>
    <property type="match status" value="1"/>
</dbReference>
<name>A0ABX2PEG4_9RHOB</name>
<dbReference type="Gene3D" id="1.10.1200.80">
    <property type="entry name" value="Putative flavin oxidoreducatase, domain 2"/>
    <property type="match status" value="1"/>
</dbReference>
<evidence type="ECO:0000256" key="8">
    <source>
        <dbReference type="ARBA" id="ARBA00022884"/>
    </source>
</evidence>
<evidence type="ECO:0000256" key="11">
    <source>
        <dbReference type="ARBA" id="ARBA00048802"/>
    </source>
</evidence>
<dbReference type="Proteomes" id="UP000523601">
    <property type="component" value="Unassembled WGS sequence"/>
</dbReference>